<dbReference type="eggNOG" id="COG3291">
    <property type="taxonomic scope" value="Bacteria"/>
</dbReference>
<evidence type="ECO:0000259" key="1">
    <source>
        <dbReference type="PROSITE" id="PS50093"/>
    </source>
</evidence>
<feature type="domain" description="PKD" evidence="1">
    <location>
        <begin position="382"/>
        <end position="466"/>
    </location>
</feature>
<comment type="caution">
    <text evidence="2">The sequence shown here is derived from an EMBL/GenBank/DDBJ whole genome shotgun (WGS) entry which is preliminary data.</text>
</comment>
<protein>
    <recommendedName>
        <fullName evidence="1">PKD domain-containing protein</fullName>
    </recommendedName>
</protein>
<organism evidence="2 3">
    <name type="scientific">Nonlabens tegetincola</name>
    <dbReference type="NCBI Taxonomy" id="323273"/>
    <lineage>
        <taxon>Bacteria</taxon>
        <taxon>Pseudomonadati</taxon>
        <taxon>Bacteroidota</taxon>
        <taxon>Flavobacteriia</taxon>
        <taxon>Flavobacteriales</taxon>
        <taxon>Flavobacteriaceae</taxon>
        <taxon>Nonlabens</taxon>
    </lineage>
</organism>
<evidence type="ECO:0000313" key="3">
    <source>
        <dbReference type="Proteomes" id="UP000029221"/>
    </source>
</evidence>
<gene>
    <name evidence="2" type="ORF">JCM19294_962</name>
</gene>
<dbReference type="InterPro" id="IPR011044">
    <property type="entry name" value="Quino_amine_DH_bsu"/>
</dbReference>
<dbReference type="InterPro" id="IPR000601">
    <property type="entry name" value="PKD_dom"/>
</dbReference>
<name>A0A090Q4G9_9FLAO</name>
<accession>A0A090Q4G9</accession>
<proteinExistence type="predicted"/>
<dbReference type="InterPro" id="IPR026341">
    <property type="entry name" value="T9SS_type_B"/>
</dbReference>
<dbReference type="STRING" id="319236.BST91_02610"/>
<reference evidence="2" key="1">
    <citation type="journal article" date="2014" name="Genome Announc.">
        <title>Draft Genome Sequences of Marine Flavobacterium Nonlabens Strains NR17, NR24, NR27, NR32, NR33, and Ara13.</title>
        <authorList>
            <person name="Nakanishi M."/>
            <person name="Meirelles P."/>
            <person name="Suzuki R."/>
            <person name="Takatani N."/>
            <person name="Mino S."/>
            <person name="Suda W."/>
            <person name="Oshima K."/>
            <person name="Hattori M."/>
            <person name="Ohkuma M."/>
            <person name="Hosokawa M."/>
            <person name="Miyashita K."/>
            <person name="Thompson F.L."/>
            <person name="Niwa A."/>
            <person name="Sawabe T."/>
            <person name="Sawabe T."/>
        </authorList>
    </citation>
    <scope>NUCLEOTIDE SEQUENCE [LARGE SCALE GENOMIC DNA]</scope>
    <source>
        <strain evidence="2">JCM 19294</strain>
    </source>
</reference>
<dbReference type="SUPFAM" id="SSF49299">
    <property type="entry name" value="PKD domain"/>
    <property type="match status" value="1"/>
</dbReference>
<dbReference type="Gene3D" id="2.60.40.10">
    <property type="entry name" value="Immunoglobulins"/>
    <property type="match status" value="1"/>
</dbReference>
<keyword evidence="3" id="KW-1185">Reference proteome</keyword>
<evidence type="ECO:0000313" key="2">
    <source>
        <dbReference type="EMBL" id="GAK96653.1"/>
    </source>
</evidence>
<dbReference type="InterPro" id="IPR013783">
    <property type="entry name" value="Ig-like_fold"/>
</dbReference>
<dbReference type="CDD" id="cd00146">
    <property type="entry name" value="PKD"/>
    <property type="match status" value="1"/>
</dbReference>
<dbReference type="Pfam" id="PF18911">
    <property type="entry name" value="PKD_4"/>
    <property type="match status" value="1"/>
</dbReference>
<dbReference type="Proteomes" id="UP000029221">
    <property type="component" value="Unassembled WGS sequence"/>
</dbReference>
<dbReference type="SUPFAM" id="SSF50969">
    <property type="entry name" value="YVTN repeat-like/Quinoprotein amine dehydrogenase"/>
    <property type="match status" value="1"/>
</dbReference>
<dbReference type="NCBIfam" id="TIGR04131">
    <property type="entry name" value="Bac_Flav_CTERM"/>
    <property type="match status" value="1"/>
</dbReference>
<dbReference type="EMBL" id="BBML01000003">
    <property type="protein sequence ID" value="GAK96653.1"/>
    <property type="molecule type" value="Genomic_DNA"/>
</dbReference>
<dbReference type="InterPro" id="IPR035986">
    <property type="entry name" value="PKD_dom_sf"/>
</dbReference>
<dbReference type="PROSITE" id="PS50093">
    <property type="entry name" value="PKD"/>
    <property type="match status" value="1"/>
</dbReference>
<dbReference type="RefSeq" id="WP_084692561.1">
    <property type="nucleotide sequence ID" value="NZ_BBML01000003.1"/>
</dbReference>
<dbReference type="eggNOG" id="COG0823">
    <property type="taxonomic scope" value="Bacteria"/>
</dbReference>
<dbReference type="Pfam" id="PF13585">
    <property type="entry name" value="CHU_C"/>
    <property type="match status" value="1"/>
</dbReference>
<sequence length="782" mass="89024">MFKSVICLVLFFYSIINFAQNERNIWYFGQRAGLDFNSGSPVEITDNALTRNIFFGIVEGPDNLGVVNDEDGNLLFYTEGNRFYDKSHNLMPSSPTFVYSQIGSQLAVSRNPGNENQYYVFIQEQVGLRIDLKYFVVDMTLNNGFGDILTDTSGILIRNLTTQHLTTARHYNGRDIWVICISQNFFRSYLITENGIRLDNVTSQSILGLDDLNVAYNRGMMVSSPDSKKIAVCFPIASTIRIYDFDNLTGKLSFNDIEVTAEKLNLVPSSQANLSLATAEFTHDSKFVYFADSANGMHRINLENSTGISLDHEVIVDPNNGFPFNQLCRGPDRKIYSIQPNGPLIGAVNNPADVIGNVSFDNNSIILNNANNLIDFPSFLLPKLPLGISFENICLNEQTNFYVNPENEATNFLWNFDDNNSSSTDRNPSHTFSSPGIYNVSVQYNDILTGILVTENIQVEIYDSPIAHQPSDIYNCQEDRIINFTQTTDEVLINQASNVFNVTYFLTEEDMLTGTNKITEYNGNEGNHEIYVRIENRENPECFDSTSFLIYSEYFIQIENIMNVEICTGTPVELIGPDGFDSYLWSNGDTNKNTMANAEGTQYLRVFRDLGNYICELEIQYNIEPKDPLIIESISIDEFSGYNNSIRVNTNRTENITYYLGQYLQNDTGYFTDLETGEYELTIIDDCNNTYNQNVLIINYPRFFTPNQDGYNDEWTILNFEKINDLNIKIFDRYGKLLSVLNNSRKTWDGKYNGIELPSSDYWFQATRNNGSSFSGHFTLKR</sequence>
<dbReference type="AlphaFoldDB" id="A0A090Q4G9"/>